<name>A0A9N9FSQ8_9GLOM</name>
<evidence type="ECO:0000313" key="1">
    <source>
        <dbReference type="EMBL" id="CAG8554914.1"/>
    </source>
</evidence>
<protein>
    <submittedName>
        <fullName evidence="1">20828_t:CDS:1</fullName>
    </submittedName>
</protein>
<accession>A0A9N9FSQ8</accession>
<evidence type="ECO:0000313" key="2">
    <source>
        <dbReference type="Proteomes" id="UP000789759"/>
    </source>
</evidence>
<gene>
    <name evidence="1" type="ORF">CPELLU_LOCUS4929</name>
</gene>
<organism evidence="1 2">
    <name type="scientific">Cetraspora pellucida</name>
    <dbReference type="NCBI Taxonomy" id="1433469"/>
    <lineage>
        <taxon>Eukaryota</taxon>
        <taxon>Fungi</taxon>
        <taxon>Fungi incertae sedis</taxon>
        <taxon>Mucoromycota</taxon>
        <taxon>Glomeromycotina</taxon>
        <taxon>Glomeromycetes</taxon>
        <taxon>Diversisporales</taxon>
        <taxon>Gigasporaceae</taxon>
        <taxon>Cetraspora</taxon>
    </lineage>
</organism>
<dbReference type="EMBL" id="CAJVQA010002685">
    <property type="protein sequence ID" value="CAG8554914.1"/>
    <property type="molecule type" value="Genomic_DNA"/>
</dbReference>
<dbReference type="AlphaFoldDB" id="A0A9N9FSQ8"/>
<reference evidence="1" key="1">
    <citation type="submission" date="2021-06" db="EMBL/GenBank/DDBJ databases">
        <authorList>
            <person name="Kallberg Y."/>
            <person name="Tangrot J."/>
            <person name="Rosling A."/>
        </authorList>
    </citation>
    <scope>NUCLEOTIDE SEQUENCE</scope>
    <source>
        <strain evidence="1">FL966</strain>
    </source>
</reference>
<sequence>MEQNNNNGENFSNELKKLQKKIYNDRSYQKDQITELQKKVNALEFENCSLEDKYKQLDSVTQSRLSALESENYLLKTKIASIEEKLNKLPFLR</sequence>
<proteinExistence type="predicted"/>
<dbReference type="Proteomes" id="UP000789759">
    <property type="component" value="Unassembled WGS sequence"/>
</dbReference>
<comment type="caution">
    <text evidence="1">The sequence shown here is derived from an EMBL/GenBank/DDBJ whole genome shotgun (WGS) entry which is preliminary data.</text>
</comment>
<keyword evidence="2" id="KW-1185">Reference proteome</keyword>